<feature type="domain" description="Yeast cell wall synthesis Kre9/Knh1-like N-terminal" evidence="4">
    <location>
        <begin position="29"/>
        <end position="121"/>
    </location>
</feature>
<dbReference type="InterPro" id="IPR052982">
    <property type="entry name" value="SRP1/TIP1-like"/>
</dbReference>
<evidence type="ECO:0000313" key="6">
    <source>
        <dbReference type="Proteomes" id="UP000242519"/>
    </source>
</evidence>
<evidence type="ECO:0000256" key="3">
    <source>
        <dbReference type="SAM" id="SignalP"/>
    </source>
</evidence>
<feature type="signal peptide" evidence="3">
    <location>
        <begin position="1"/>
        <end position="19"/>
    </location>
</feature>
<name>A0A218YZI6_9HELO</name>
<feature type="compositionally biased region" description="Polar residues" evidence="2">
    <location>
        <begin position="141"/>
        <end position="152"/>
    </location>
</feature>
<dbReference type="InParanoid" id="A0A218YZI6"/>
<protein>
    <submittedName>
        <fullName evidence="5">GPI anchored serine-threonine rich protein</fullName>
    </submittedName>
</protein>
<feature type="chain" id="PRO_5013392977" evidence="3">
    <location>
        <begin position="20"/>
        <end position="236"/>
    </location>
</feature>
<evidence type="ECO:0000256" key="2">
    <source>
        <dbReference type="SAM" id="MobiDB-lite"/>
    </source>
</evidence>
<comment type="caution">
    <text evidence="5">The sequence shown here is derived from an EMBL/GenBank/DDBJ whole genome shotgun (WGS) entry which is preliminary data.</text>
</comment>
<evidence type="ECO:0000313" key="5">
    <source>
        <dbReference type="EMBL" id="OWP01231.1"/>
    </source>
</evidence>
<feature type="compositionally biased region" description="Low complexity" evidence="2">
    <location>
        <begin position="126"/>
        <end position="136"/>
    </location>
</feature>
<keyword evidence="6" id="KW-1185">Reference proteome</keyword>
<proteinExistence type="predicted"/>
<dbReference type="EMBL" id="MZNU01000281">
    <property type="protein sequence ID" value="OWP01231.1"/>
    <property type="molecule type" value="Genomic_DNA"/>
</dbReference>
<reference evidence="5 6" key="1">
    <citation type="submission" date="2017-04" db="EMBL/GenBank/DDBJ databases">
        <title>Draft genome sequence of Marssonina coronaria NL1: causal agent of apple blotch.</title>
        <authorList>
            <person name="Cheng Q."/>
        </authorList>
    </citation>
    <scope>NUCLEOTIDE SEQUENCE [LARGE SCALE GENOMIC DNA]</scope>
    <source>
        <strain evidence="5 6">NL1</strain>
    </source>
</reference>
<organism evidence="5 6">
    <name type="scientific">Diplocarpon coronariae</name>
    <dbReference type="NCBI Taxonomy" id="2795749"/>
    <lineage>
        <taxon>Eukaryota</taxon>
        <taxon>Fungi</taxon>
        <taxon>Dikarya</taxon>
        <taxon>Ascomycota</taxon>
        <taxon>Pezizomycotina</taxon>
        <taxon>Leotiomycetes</taxon>
        <taxon>Helotiales</taxon>
        <taxon>Drepanopezizaceae</taxon>
        <taxon>Diplocarpon</taxon>
    </lineage>
</organism>
<keyword evidence="1 3" id="KW-0732">Signal</keyword>
<dbReference type="STRING" id="503106.A0A218YZI6"/>
<dbReference type="Pfam" id="PF10342">
    <property type="entry name" value="Kre9_KNH"/>
    <property type="match status" value="1"/>
</dbReference>
<dbReference type="InterPro" id="IPR018466">
    <property type="entry name" value="Kre9/Knh1-like_N"/>
</dbReference>
<sequence>MQFSHISAAFLALASSALAQTADFVPVLSPTQNQQVAAGSVLRIQWQPSSAHTGPVTIQLLQGATPSTLEVGATVAASIDQSSGAYDWTVPQDLKSFPTYGFKFVLDSNPQIFQYSFPFHVTGLTASPSTSSSAPTGDGSYATNPKPTSNAPVYSASEPPKTYAPAPTTPAIHTYAPPATYGAPNSTVAPSGYAPSASGPSVPIETYPGKGFMNSGSSLKAGSFAVLGGFMLALFF</sequence>
<dbReference type="PANTHER" id="PTHR40633">
    <property type="entry name" value="MATRIX PROTEIN, PUTATIVE (AFU_ORTHOLOGUE AFUA_8G05410)-RELATED"/>
    <property type="match status" value="1"/>
</dbReference>
<dbReference type="PANTHER" id="PTHR40633:SF1">
    <property type="entry name" value="GPI ANCHORED SERINE-THREONINE RICH PROTEIN (AFU_ORTHOLOGUE AFUA_1G03630)"/>
    <property type="match status" value="1"/>
</dbReference>
<dbReference type="AlphaFoldDB" id="A0A218YZI6"/>
<feature type="compositionally biased region" description="Low complexity" evidence="2">
    <location>
        <begin position="159"/>
        <end position="169"/>
    </location>
</feature>
<dbReference type="OrthoDB" id="2260257at2759"/>
<evidence type="ECO:0000259" key="4">
    <source>
        <dbReference type="Pfam" id="PF10342"/>
    </source>
</evidence>
<evidence type="ECO:0000256" key="1">
    <source>
        <dbReference type="ARBA" id="ARBA00022729"/>
    </source>
</evidence>
<feature type="region of interest" description="Disordered" evidence="2">
    <location>
        <begin position="126"/>
        <end position="169"/>
    </location>
</feature>
<dbReference type="Proteomes" id="UP000242519">
    <property type="component" value="Unassembled WGS sequence"/>
</dbReference>
<accession>A0A218YZI6</accession>
<gene>
    <name evidence="5" type="ORF">B2J93_5511</name>
</gene>